<evidence type="ECO:0000256" key="10">
    <source>
        <dbReference type="ARBA" id="ARBA00023121"/>
    </source>
</evidence>
<organism evidence="16 17">
    <name type="scientific">Sporocytophaga myxococcoides</name>
    <dbReference type="NCBI Taxonomy" id="153721"/>
    <lineage>
        <taxon>Bacteria</taxon>
        <taxon>Pseudomonadati</taxon>
        <taxon>Bacteroidota</taxon>
        <taxon>Cytophagia</taxon>
        <taxon>Cytophagales</taxon>
        <taxon>Cytophagaceae</taxon>
        <taxon>Sporocytophaga</taxon>
    </lineage>
</organism>
<dbReference type="GO" id="GO:0005886">
    <property type="term" value="C:plasma membrane"/>
    <property type="evidence" value="ECO:0007669"/>
    <property type="project" value="UniProtKB-SubCell"/>
</dbReference>
<keyword evidence="5 14" id="KW-0138">CF(0)</keyword>
<evidence type="ECO:0000313" key="17">
    <source>
        <dbReference type="Proteomes" id="UP000030185"/>
    </source>
</evidence>
<dbReference type="InterPro" id="IPR020537">
    <property type="entry name" value="ATP_synth_F0_csu_DDCD_BS"/>
</dbReference>
<keyword evidence="7 14" id="KW-0375">Hydrogen ion transport</keyword>
<dbReference type="GO" id="GO:0033177">
    <property type="term" value="C:proton-transporting two-sector ATPase complex, proton-transporting domain"/>
    <property type="evidence" value="ECO:0007669"/>
    <property type="project" value="InterPro"/>
</dbReference>
<evidence type="ECO:0000256" key="4">
    <source>
        <dbReference type="ARBA" id="ARBA00022475"/>
    </source>
</evidence>
<evidence type="ECO:0000256" key="13">
    <source>
        <dbReference type="ARBA" id="ARBA00025198"/>
    </source>
</evidence>
<dbReference type="SUPFAM" id="SSF81333">
    <property type="entry name" value="F1F0 ATP synthase subunit C"/>
    <property type="match status" value="1"/>
</dbReference>
<comment type="caution">
    <text evidence="16">The sequence shown here is derived from an EMBL/GenBank/DDBJ whole genome shotgun (WGS) entry which is preliminary data.</text>
</comment>
<evidence type="ECO:0000259" key="15">
    <source>
        <dbReference type="Pfam" id="PF00137"/>
    </source>
</evidence>
<dbReference type="PROSITE" id="PS00605">
    <property type="entry name" value="ATPASE_C"/>
    <property type="match status" value="1"/>
</dbReference>
<evidence type="ECO:0000256" key="6">
    <source>
        <dbReference type="ARBA" id="ARBA00022692"/>
    </source>
</evidence>
<evidence type="ECO:0000256" key="11">
    <source>
        <dbReference type="ARBA" id="ARBA00023136"/>
    </source>
</evidence>
<comment type="function">
    <text evidence="13 14">F(1)F(0) ATP synthase produces ATP from ADP in the presence of a proton or sodium gradient. F-type ATPases consist of two structural domains, F(1) containing the extramembraneous catalytic core and F(0) containing the membrane proton channel, linked together by a central stalk and a peripheral stalk. During catalysis, ATP synthesis in the catalytic domain of F(1) is coupled via a rotary mechanism of the central stalk subunits to proton translocation.</text>
</comment>
<keyword evidence="9 14" id="KW-0406">Ion transport</keyword>
<proteinExistence type="inferred from homology"/>
<dbReference type="InterPro" id="IPR005953">
    <property type="entry name" value="ATP_synth_csu_bac/chlpt"/>
</dbReference>
<evidence type="ECO:0000256" key="14">
    <source>
        <dbReference type="HAMAP-Rule" id="MF_01396"/>
    </source>
</evidence>
<gene>
    <name evidence="14" type="primary">atpE</name>
    <name evidence="16" type="ORF">MYP_946</name>
</gene>
<keyword evidence="12 14" id="KW-0066">ATP synthesis</keyword>
<keyword evidence="3 14" id="KW-0813">Transport</keyword>
<dbReference type="GO" id="GO:0046933">
    <property type="term" value="F:proton-transporting ATP synthase activity, rotational mechanism"/>
    <property type="evidence" value="ECO:0007669"/>
    <property type="project" value="UniProtKB-UniRule"/>
</dbReference>
<dbReference type="EMBL" id="BBLT01000002">
    <property type="protein sequence ID" value="GAL83719.1"/>
    <property type="molecule type" value="Genomic_DNA"/>
</dbReference>
<comment type="function">
    <text evidence="14">Key component of the F(0) channel; it plays a direct role in translocation across the membrane. A homomeric c-ring of between 10-14 subunits forms the central stalk rotor element with the F(1) delta and epsilon subunits.</text>
</comment>
<evidence type="ECO:0000256" key="9">
    <source>
        <dbReference type="ARBA" id="ARBA00023065"/>
    </source>
</evidence>
<comment type="subcellular location">
    <subcellularLocation>
        <location evidence="14">Cell membrane</location>
        <topology evidence="14">Multi-pass membrane protein</topology>
    </subcellularLocation>
    <subcellularLocation>
        <location evidence="1">Membrane</location>
        <topology evidence="1">Multi-pass membrane protein</topology>
    </subcellularLocation>
</comment>
<dbReference type="InterPro" id="IPR035921">
    <property type="entry name" value="F/V-ATP_Csub_sf"/>
</dbReference>
<dbReference type="AlphaFoldDB" id="A0A098LBA1"/>
<keyword evidence="11 14" id="KW-0472">Membrane</keyword>
<dbReference type="Gene3D" id="1.20.20.10">
    <property type="entry name" value="F1F0 ATP synthase subunit C"/>
    <property type="match status" value="1"/>
</dbReference>
<evidence type="ECO:0000256" key="7">
    <source>
        <dbReference type="ARBA" id="ARBA00022781"/>
    </source>
</evidence>
<dbReference type="PRINTS" id="PR00124">
    <property type="entry name" value="ATPASEC"/>
</dbReference>
<feature type="transmembrane region" description="Helical" evidence="14">
    <location>
        <begin position="49"/>
        <end position="73"/>
    </location>
</feature>
<keyword evidence="17" id="KW-1185">Reference proteome</keyword>
<evidence type="ECO:0000256" key="1">
    <source>
        <dbReference type="ARBA" id="ARBA00004141"/>
    </source>
</evidence>
<dbReference type="GO" id="GO:0008289">
    <property type="term" value="F:lipid binding"/>
    <property type="evidence" value="ECO:0007669"/>
    <property type="project" value="UniProtKB-KW"/>
</dbReference>
<evidence type="ECO:0000256" key="8">
    <source>
        <dbReference type="ARBA" id="ARBA00022989"/>
    </source>
</evidence>
<keyword evidence="6 14" id="KW-0812">Transmembrane</keyword>
<dbReference type="PANTHER" id="PTHR10031">
    <property type="entry name" value="ATP SYNTHASE LIPID-BINDING PROTEIN, MITOCHONDRIAL"/>
    <property type="match status" value="1"/>
</dbReference>
<protein>
    <recommendedName>
        <fullName evidence="14">ATP synthase subunit c</fullName>
    </recommendedName>
    <alternativeName>
        <fullName evidence="14">ATP synthase F(0) sector subunit c</fullName>
    </alternativeName>
    <alternativeName>
        <fullName evidence="14">F-type ATPase subunit c</fullName>
        <shortName evidence="14">F-ATPase subunit c</shortName>
    </alternativeName>
    <alternativeName>
        <fullName evidence="14">Lipid-binding protein</fullName>
    </alternativeName>
</protein>
<dbReference type="NCBIfam" id="TIGR01260">
    <property type="entry name" value="ATP_synt_c"/>
    <property type="match status" value="1"/>
</dbReference>
<dbReference type="InterPro" id="IPR000454">
    <property type="entry name" value="ATP_synth_F0_csu"/>
</dbReference>
<dbReference type="HAMAP" id="MF_01396">
    <property type="entry name" value="ATP_synth_c_bact"/>
    <property type="match status" value="1"/>
</dbReference>
<keyword evidence="10 14" id="KW-0446">Lipid-binding</keyword>
<keyword evidence="8 14" id="KW-1133">Transmembrane helix</keyword>
<accession>A0A098LBA1</accession>
<dbReference type="Proteomes" id="UP000030185">
    <property type="component" value="Unassembled WGS sequence"/>
</dbReference>
<feature type="domain" description="V-ATPase proteolipid subunit C-like" evidence="15">
    <location>
        <begin position="8"/>
        <end position="71"/>
    </location>
</feature>
<feature type="transmembrane region" description="Helical" evidence="14">
    <location>
        <begin position="6"/>
        <end position="28"/>
    </location>
</feature>
<dbReference type="eggNOG" id="COG0636">
    <property type="taxonomic scope" value="Bacteria"/>
</dbReference>
<dbReference type="Pfam" id="PF00137">
    <property type="entry name" value="ATP-synt_C"/>
    <property type="match status" value="1"/>
</dbReference>
<dbReference type="STRING" id="153721.MYP_946"/>
<evidence type="ECO:0000313" key="16">
    <source>
        <dbReference type="EMBL" id="GAL83719.1"/>
    </source>
</evidence>
<dbReference type="PANTHER" id="PTHR10031:SF0">
    <property type="entry name" value="ATPASE PROTEIN 9"/>
    <property type="match status" value="1"/>
</dbReference>
<sequence length="77" mass="7587">MEVSLSLFGAGIGAGLAAIGAAYGIGRIGGSAVESIARQPQEAGKIQTAMLIAAALIEGVALFAVVVCLLIYLKGLA</sequence>
<dbReference type="FunFam" id="1.20.20.10:FF:000004">
    <property type="entry name" value="ATP synthase subunit c"/>
    <property type="match status" value="1"/>
</dbReference>
<evidence type="ECO:0000256" key="12">
    <source>
        <dbReference type="ARBA" id="ARBA00023310"/>
    </source>
</evidence>
<evidence type="ECO:0000256" key="5">
    <source>
        <dbReference type="ARBA" id="ARBA00022547"/>
    </source>
</evidence>
<feature type="site" description="Reversibly protonated during proton transport" evidence="14">
    <location>
        <position position="58"/>
    </location>
</feature>
<dbReference type="InterPro" id="IPR038662">
    <property type="entry name" value="ATP_synth_F0_csu_sf"/>
</dbReference>
<dbReference type="CDD" id="cd18121">
    <property type="entry name" value="ATP-synt_Fo_c"/>
    <property type="match status" value="1"/>
</dbReference>
<dbReference type="GO" id="GO:0045259">
    <property type="term" value="C:proton-transporting ATP synthase complex"/>
    <property type="evidence" value="ECO:0007669"/>
    <property type="project" value="UniProtKB-KW"/>
</dbReference>
<name>A0A098LBA1_9BACT</name>
<reference evidence="16 17" key="1">
    <citation type="submission" date="2014-09" db="EMBL/GenBank/DDBJ databases">
        <title>Sporocytophaga myxococcoides PG-01 genome sequencing.</title>
        <authorList>
            <person name="Liu L."/>
            <person name="Gao P.J."/>
            <person name="Chen G.J."/>
            <person name="Wang L.S."/>
        </authorList>
    </citation>
    <scope>NUCLEOTIDE SEQUENCE [LARGE SCALE GENOMIC DNA]</scope>
    <source>
        <strain evidence="16 17">PG-01</strain>
    </source>
</reference>
<dbReference type="InterPro" id="IPR002379">
    <property type="entry name" value="ATPase_proteolipid_c-like_dom"/>
</dbReference>
<evidence type="ECO:0000256" key="2">
    <source>
        <dbReference type="ARBA" id="ARBA00006704"/>
    </source>
</evidence>
<comment type="similarity">
    <text evidence="2 14">Belongs to the ATPase C chain family.</text>
</comment>
<keyword evidence="4 14" id="KW-1003">Cell membrane</keyword>
<evidence type="ECO:0000256" key="3">
    <source>
        <dbReference type="ARBA" id="ARBA00022448"/>
    </source>
</evidence>